<accession>A0AAD2CFB9</accession>
<dbReference type="Proteomes" id="UP001295423">
    <property type="component" value="Unassembled WGS sequence"/>
</dbReference>
<name>A0AAD2CFB9_9STRA</name>
<reference evidence="2" key="1">
    <citation type="submission" date="2023-08" db="EMBL/GenBank/DDBJ databases">
        <authorList>
            <person name="Audoor S."/>
            <person name="Bilcke G."/>
        </authorList>
    </citation>
    <scope>NUCLEOTIDE SEQUENCE</scope>
</reference>
<organism evidence="2 3">
    <name type="scientific">Cylindrotheca closterium</name>
    <dbReference type="NCBI Taxonomy" id="2856"/>
    <lineage>
        <taxon>Eukaryota</taxon>
        <taxon>Sar</taxon>
        <taxon>Stramenopiles</taxon>
        <taxon>Ochrophyta</taxon>
        <taxon>Bacillariophyta</taxon>
        <taxon>Bacillariophyceae</taxon>
        <taxon>Bacillariophycidae</taxon>
        <taxon>Bacillariales</taxon>
        <taxon>Bacillariaceae</taxon>
        <taxon>Cylindrotheca</taxon>
    </lineage>
</organism>
<comment type="caution">
    <text evidence="2">The sequence shown here is derived from an EMBL/GenBank/DDBJ whole genome shotgun (WGS) entry which is preliminary data.</text>
</comment>
<sequence length="1364" mass="149845">MSIPQPHLSGDLRLALSVLYSLPTVSDFSIQKPNSKEAHEYLMQFQCRNIRRKLSSRSKSLKNKNESSEGVDILQSLEAGDLGSSWLACLTLLAAHRTSTNQQIEVNYAEALFAAQTMVHRLRRVKLSEAIDLEFESPQSIPPKHEMIMDMYMQWSTTANSAFPQVLKNYQPQSSDEEATKGELTVLSLTTILYYQTLSCNQDFGRIRPLLSSIASALACCCARLRYTTTSIPSEAPNTQPIVKMIINTLTMVHQVVASSTGTNPDHANQVYSTALFIAMASIPDAILAGSGSGGGAYGKMSMDPRCYTAVTTEVRTQGLSQVWESFMDMPSPSSDQLVLFLEMCESWAKYVPLPKEFVRRSVSLLEQAFTELATDHPNPHQVAAGRAALRYWIAIMEGGCWTVDEVLASSLIQKNEKSQNPNKKKQSSKSKKRQKEVIEERTSQNQYVLAQNEVHHRSEIACEVTMRTWHVFRPLLTRELSTISDVNDETQGDGPVGGIVACANSCLPYLVRQPVHTSESLQLFVSISDAVNEICSSAARSVRGFAAESLYMLHDVVMTVGFPTDNSNGINLQNVLVGHFYKCCMNLATQCGYPGGYFDDLRENNDEDIEMERNDVRDVLRGISGHSPGDTTCSPSGLNVALCVLEKLLEACAQPIIEVGAEGKHLFPESALHAFSALARPIYAIALYYQGSPSVELERPLKMAIEIMSSAGRCVIQAFAQPFHHDMLPLSRLYSLATASLSPAFSALSATKSFETGIVQVLEICFQASVLSIVHLPELSAPSTLRSSRFDVRGAMRSPGGEDHVGILALMRLATESPTLTRMILGSNPSMVADLCHLYKQLKQMEKERGKGVLHGKGVLPKSRRILLGVICHLENSTAGQSVSTAVLEDLFKSSVLDIANMSSIQQTQLTPEILFGICENVFDLASFSENMVQSLYNFRPDDTESPLNRCLTFLNQVGVAGFNAMVNPNTLSREFVIEWNRLRAALFMLIRSSGIPDLPTTAIDLVKTNIVTECNAVLHQCNMGPRSGSAVFNDEVISDEVVPAGLMLQTLGEALDKAMVSSIPVVSLTNTIRILYDSRVTVLQVITTDCPYPIEKGSFCDPRPTIAETWFLALNKLLKVLIAQGFFQSAEKASDLSQAVQQLLVESCVSIVILLLYPSISKTQNKRANDPGMSFDGAQTLAMMDFLHLYFSLGPSMLQGVSIELLANIPVDLTSIQHLGTDRDIAGISIIGAGLFRAAQGGLPPWAVECIPSVYSSFFSALNRDPAIFCNVFNMSIHIRLGNQNFGGVQASQLLGGKYFQSMGEKSKQTFISQATELATKDNPNGWRQLKALIKKVCGGKKKDTDFKQKPGYTRWDALDRI</sequence>
<keyword evidence="3" id="KW-1185">Reference proteome</keyword>
<feature type="region of interest" description="Disordered" evidence="1">
    <location>
        <begin position="415"/>
        <end position="441"/>
    </location>
</feature>
<dbReference type="EMBL" id="CAKOGP040000113">
    <property type="protein sequence ID" value="CAJ1930530.1"/>
    <property type="molecule type" value="Genomic_DNA"/>
</dbReference>
<gene>
    <name evidence="2" type="ORF">CYCCA115_LOCUS1971</name>
</gene>
<evidence type="ECO:0000313" key="3">
    <source>
        <dbReference type="Proteomes" id="UP001295423"/>
    </source>
</evidence>
<feature type="compositionally biased region" description="Basic residues" evidence="1">
    <location>
        <begin position="423"/>
        <end position="435"/>
    </location>
</feature>
<protein>
    <submittedName>
        <fullName evidence="2">Uncharacterized protein</fullName>
    </submittedName>
</protein>
<proteinExistence type="predicted"/>
<evidence type="ECO:0000313" key="2">
    <source>
        <dbReference type="EMBL" id="CAJ1930530.1"/>
    </source>
</evidence>
<evidence type="ECO:0000256" key="1">
    <source>
        <dbReference type="SAM" id="MobiDB-lite"/>
    </source>
</evidence>